<dbReference type="InterPro" id="IPR001763">
    <property type="entry name" value="Rhodanese-like_dom"/>
</dbReference>
<name>A0ABR0AK17_9CRUS</name>
<reference evidence="2 3" key="1">
    <citation type="journal article" date="2023" name="Nucleic Acids Res.">
        <title>The hologenome of Daphnia magna reveals possible DNA methylation and microbiome-mediated evolution of the host genome.</title>
        <authorList>
            <person name="Chaturvedi A."/>
            <person name="Li X."/>
            <person name="Dhandapani V."/>
            <person name="Marshall H."/>
            <person name="Kissane S."/>
            <person name="Cuenca-Cambronero M."/>
            <person name="Asole G."/>
            <person name="Calvet F."/>
            <person name="Ruiz-Romero M."/>
            <person name="Marangio P."/>
            <person name="Guigo R."/>
            <person name="Rago D."/>
            <person name="Mirbahai L."/>
            <person name="Eastwood N."/>
            <person name="Colbourne J.K."/>
            <person name="Zhou J."/>
            <person name="Mallon E."/>
            <person name="Orsini L."/>
        </authorList>
    </citation>
    <scope>NUCLEOTIDE SEQUENCE [LARGE SCALE GENOMIC DNA]</scope>
    <source>
        <strain evidence="2">LRV0_1</strain>
    </source>
</reference>
<dbReference type="SMART" id="SM00450">
    <property type="entry name" value="RHOD"/>
    <property type="match status" value="1"/>
</dbReference>
<dbReference type="Proteomes" id="UP001234178">
    <property type="component" value="Unassembled WGS sequence"/>
</dbReference>
<sequence>MHSATRFFSRALISLSSNQSKNIRHCTTAIELGTVDFEAVKNGLEKKSLTYIDVRNKSELHKEGSITGSVNIPLPEVAVAFAMDPQDFHKKYGVPMPGKNADNIVLGCLFAVRSNQAGQYLQKIGFNAIRIYSGGFNEWKAQGGPISKI</sequence>
<evidence type="ECO:0000313" key="2">
    <source>
        <dbReference type="EMBL" id="KAK4025462.1"/>
    </source>
</evidence>
<dbReference type="PANTHER" id="PTHR44086:SF10">
    <property type="entry name" value="THIOSULFATE SULFURTRANSFERASE_RHODANESE-LIKE DOMAIN-CONTAINING PROTEIN 3"/>
    <property type="match status" value="1"/>
</dbReference>
<proteinExistence type="predicted"/>
<evidence type="ECO:0000259" key="1">
    <source>
        <dbReference type="PROSITE" id="PS50206"/>
    </source>
</evidence>
<feature type="domain" description="Rhodanese" evidence="1">
    <location>
        <begin position="45"/>
        <end position="148"/>
    </location>
</feature>
<evidence type="ECO:0000313" key="3">
    <source>
        <dbReference type="Proteomes" id="UP001234178"/>
    </source>
</evidence>
<keyword evidence="3" id="KW-1185">Reference proteome</keyword>
<dbReference type="InterPro" id="IPR036873">
    <property type="entry name" value="Rhodanese-like_dom_sf"/>
</dbReference>
<dbReference type="SUPFAM" id="SSF52821">
    <property type="entry name" value="Rhodanese/Cell cycle control phosphatase"/>
    <property type="match status" value="1"/>
</dbReference>
<accession>A0ABR0AK17</accession>
<gene>
    <name evidence="2" type="ORF">OUZ56_014530</name>
</gene>
<dbReference type="Gene3D" id="3.40.250.10">
    <property type="entry name" value="Rhodanese-like domain"/>
    <property type="match status" value="1"/>
</dbReference>
<dbReference type="PROSITE" id="PS50206">
    <property type="entry name" value="RHODANESE_3"/>
    <property type="match status" value="1"/>
</dbReference>
<dbReference type="Pfam" id="PF00581">
    <property type="entry name" value="Rhodanese"/>
    <property type="match status" value="1"/>
</dbReference>
<dbReference type="PANTHER" id="PTHR44086">
    <property type="entry name" value="THIOSULFATE SULFURTRANSFERASE RDL2, MITOCHONDRIAL-RELATED"/>
    <property type="match status" value="1"/>
</dbReference>
<protein>
    <recommendedName>
        <fullName evidence="1">Rhodanese domain-containing protein</fullName>
    </recommendedName>
</protein>
<comment type="caution">
    <text evidence="2">The sequence shown here is derived from an EMBL/GenBank/DDBJ whole genome shotgun (WGS) entry which is preliminary data.</text>
</comment>
<dbReference type="EMBL" id="JAOYFB010000038">
    <property type="protein sequence ID" value="KAK4025462.1"/>
    <property type="molecule type" value="Genomic_DNA"/>
</dbReference>
<organism evidence="2 3">
    <name type="scientific">Daphnia magna</name>
    <dbReference type="NCBI Taxonomy" id="35525"/>
    <lineage>
        <taxon>Eukaryota</taxon>
        <taxon>Metazoa</taxon>
        <taxon>Ecdysozoa</taxon>
        <taxon>Arthropoda</taxon>
        <taxon>Crustacea</taxon>
        <taxon>Branchiopoda</taxon>
        <taxon>Diplostraca</taxon>
        <taxon>Cladocera</taxon>
        <taxon>Anomopoda</taxon>
        <taxon>Daphniidae</taxon>
        <taxon>Daphnia</taxon>
    </lineage>
</organism>